<evidence type="ECO:0000256" key="4">
    <source>
        <dbReference type="ARBA" id="ARBA00022763"/>
    </source>
</evidence>
<evidence type="ECO:0000256" key="3">
    <source>
        <dbReference type="ARBA" id="ARBA00022723"/>
    </source>
</evidence>
<keyword evidence="11" id="KW-0511">Multifunctional enzyme</keyword>
<keyword evidence="7" id="KW-0862">Zinc</keyword>
<dbReference type="InterPro" id="IPR015886">
    <property type="entry name" value="H2TH_FPG"/>
</dbReference>
<dbReference type="GO" id="GO:0006284">
    <property type="term" value="P:base-excision repair"/>
    <property type="evidence" value="ECO:0007669"/>
    <property type="project" value="InterPro"/>
</dbReference>
<dbReference type="GO" id="GO:0003684">
    <property type="term" value="F:damaged DNA binding"/>
    <property type="evidence" value="ECO:0007669"/>
    <property type="project" value="InterPro"/>
</dbReference>
<evidence type="ECO:0000256" key="14">
    <source>
        <dbReference type="PROSITE-ProRule" id="PRU00391"/>
    </source>
</evidence>
<evidence type="ECO:0000256" key="13">
    <source>
        <dbReference type="ARBA" id="ARBA00044632"/>
    </source>
</evidence>
<keyword evidence="18" id="KW-1185">Reference proteome</keyword>
<dbReference type="Proteomes" id="UP000176101">
    <property type="component" value="Unassembled WGS sequence"/>
</dbReference>
<dbReference type="AlphaFoldDB" id="A0A1E7KL48"/>
<evidence type="ECO:0000256" key="1">
    <source>
        <dbReference type="ARBA" id="ARBA00009409"/>
    </source>
</evidence>
<dbReference type="PROSITE" id="PS51068">
    <property type="entry name" value="FPG_CAT"/>
    <property type="match status" value="1"/>
</dbReference>
<proteinExistence type="inferred from homology"/>
<dbReference type="InterPro" id="IPR000214">
    <property type="entry name" value="Znf_DNA_glyclase/AP_lyase"/>
</dbReference>
<dbReference type="InterPro" id="IPR015887">
    <property type="entry name" value="DNA_glyclase_Znf_dom_DNA_BS"/>
</dbReference>
<keyword evidence="9" id="KW-0234">DNA repair</keyword>
<dbReference type="PATRIC" id="fig|1075402.3.peg.4248"/>
<dbReference type="PANTHER" id="PTHR42697:SF1">
    <property type="entry name" value="ENDONUCLEASE 8"/>
    <property type="match status" value="1"/>
</dbReference>
<dbReference type="EMBL" id="LJGU01000113">
    <property type="protein sequence ID" value="OEV04675.1"/>
    <property type="molecule type" value="Genomic_DNA"/>
</dbReference>
<dbReference type="Gene3D" id="3.20.190.10">
    <property type="entry name" value="MutM-like, N-terminal"/>
    <property type="match status" value="1"/>
</dbReference>
<evidence type="ECO:0000256" key="6">
    <source>
        <dbReference type="ARBA" id="ARBA00022801"/>
    </source>
</evidence>
<keyword evidence="5 14" id="KW-0863">Zinc-finger</keyword>
<dbReference type="SMART" id="SM00898">
    <property type="entry name" value="Fapy_DNA_glyco"/>
    <property type="match status" value="1"/>
</dbReference>
<keyword evidence="12" id="KW-0326">Glycosidase</keyword>
<evidence type="ECO:0000256" key="5">
    <source>
        <dbReference type="ARBA" id="ARBA00022771"/>
    </source>
</evidence>
<dbReference type="SUPFAM" id="SSF46946">
    <property type="entry name" value="S13-like H2TH domain"/>
    <property type="match status" value="1"/>
</dbReference>
<accession>A0A1E7KL48</accession>
<evidence type="ECO:0000313" key="18">
    <source>
        <dbReference type="Proteomes" id="UP000176101"/>
    </source>
</evidence>
<evidence type="ECO:0000256" key="11">
    <source>
        <dbReference type="ARBA" id="ARBA00023268"/>
    </source>
</evidence>
<dbReference type="GO" id="GO:0140078">
    <property type="term" value="F:class I DNA-(apurinic or apyrimidinic site) endonuclease activity"/>
    <property type="evidence" value="ECO:0007669"/>
    <property type="project" value="UniProtKB-EC"/>
</dbReference>
<dbReference type="PROSITE" id="PS01242">
    <property type="entry name" value="ZF_FPG_1"/>
    <property type="match status" value="1"/>
</dbReference>
<evidence type="ECO:0000256" key="10">
    <source>
        <dbReference type="ARBA" id="ARBA00023239"/>
    </source>
</evidence>
<evidence type="ECO:0000256" key="7">
    <source>
        <dbReference type="ARBA" id="ARBA00022833"/>
    </source>
</evidence>
<dbReference type="InterPro" id="IPR010979">
    <property type="entry name" value="Ribosomal_uS13-like_H2TH"/>
</dbReference>
<dbReference type="GO" id="GO:0008270">
    <property type="term" value="F:zinc ion binding"/>
    <property type="evidence" value="ECO:0007669"/>
    <property type="project" value="UniProtKB-KW"/>
</dbReference>
<comment type="caution">
    <text evidence="17">The sequence shown here is derived from an EMBL/GenBank/DDBJ whole genome shotgun (WGS) entry which is preliminary data.</text>
</comment>
<dbReference type="Gene3D" id="1.10.8.50">
    <property type="match status" value="1"/>
</dbReference>
<organism evidence="17 18">
    <name type="scientific">Streptomyces oceani</name>
    <dbReference type="NCBI Taxonomy" id="1075402"/>
    <lineage>
        <taxon>Bacteria</taxon>
        <taxon>Bacillati</taxon>
        <taxon>Actinomycetota</taxon>
        <taxon>Actinomycetes</taxon>
        <taxon>Kitasatosporales</taxon>
        <taxon>Streptomycetaceae</taxon>
        <taxon>Streptomyces</taxon>
    </lineage>
</organism>
<keyword evidence="10" id="KW-0456">Lyase</keyword>
<evidence type="ECO:0000256" key="9">
    <source>
        <dbReference type="ARBA" id="ARBA00023204"/>
    </source>
</evidence>
<dbReference type="PANTHER" id="PTHR42697">
    <property type="entry name" value="ENDONUCLEASE 8"/>
    <property type="match status" value="1"/>
</dbReference>
<feature type="domain" description="Formamidopyrimidine-DNA glycosylase catalytic" evidence="16">
    <location>
        <begin position="2"/>
        <end position="103"/>
    </location>
</feature>
<evidence type="ECO:0000259" key="16">
    <source>
        <dbReference type="PROSITE" id="PS51068"/>
    </source>
</evidence>
<dbReference type="OrthoDB" id="9800855at2"/>
<dbReference type="InterPro" id="IPR044090">
    <property type="entry name" value="Nei2_N"/>
</dbReference>
<dbReference type="STRING" id="1075402.AN216_07260"/>
<dbReference type="EC" id="4.2.99.18" evidence="2"/>
<reference evidence="17 18" key="1">
    <citation type="journal article" date="2016" name="Front. Microbiol.">
        <title>Comparative Genomics Analysis of Streptomyces Species Reveals Their Adaptation to the Marine Environment and Their Diversity at the Genomic Level.</title>
        <authorList>
            <person name="Tian X."/>
            <person name="Zhang Z."/>
            <person name="Yang T."/>
            <person name="Chen M."/>
            <person name="Li J."/>
            <person name="Chen F."/>
            <person name="Yang J."/>
            <person name="Li W."/>
            <person name="Zhang B."/>
            <person name="Zhang Z."/>
            <person name="Wu J."/>
            <person name="Zhang C."/>
            <person name="Long L."/>
            <person name="Xiao J."/>
        </authorList>
    </citation>
    <scope>NUCLEOTIDE SEQUENCE [LARGE SCALE GENOMIC DNA]</scope>
    <source>
        <strain evidence="17 18">SCSIO 02100</strain>
    </source>
</reference>
<gene>
    <name evidence="17" type="ORF">AN216_07260</name>
</gene>
<evidence type="ECO:0000256" key="12">
    <source>
        <dbReference type="ARBA" id="ARBA00023295"/>
    </source>
</evidence>
<dbReference type="Pfam" id="PF06831">
    <property type="entry name" value="H2TH"/>
    <property type="match status" value="1"/>
</dbReference>
<feature type="domain" description="FPG-type" evidence="15">
    <location>
        <begin position="222"/>
        <end position="260"/>
    </location>
</feature>
<dbReference type="CDD" id="cd08971">
    <property type="entry name" value="AcNei2_N"/>
    <property type="match status" value="1"/>
</dbReference>
<dbReference type="InterPro" id="IPR012319">
    <property type="entry name" value="FPG_cat"/>
</dbReference>
<keyword evidence="6" id="KW-0378">Hydrolase</keyword>
<dbReference type="GO" id="GO:0000703">
    <property type="term" value="F:oxidized pyrimidine nucleobase lesion DNA N-glycosylase activity"/>
    <property type="evidence" value="ECO:0007669"/>
    <property type="project" value="TreeGrafter"/>
</dbReference>
<comment type="catalytic activity">
    <reaction evidence="13">
        <text>2'-deoxyribonucleotide-(2'-deoxyribose 5'-phosphate)-2'-deoxyribonucleotide-DNA = a 3'-end 2'-deoxyribonucleotide-(2,3-dehydro-2,3-deoxyribose 5'-phosphate)-DNA + a 5'-end 5'-phospho-2'-deoxyribonucleoside-DNA + H(+)</text>
        <dbReference type="Rhea" id="RHEA:66592"/>
        <dbReference type="Rhea" id="RHEA-COMP:13180"/>
        <dbReference type="Rhea" id="RHEA-COMP:16897"/>
        <dbReference type="Rhea" id="RHEA-COMP:17067"/>
        <dbReference type="ChEBI" id="CHEBI:15378"/>
        <dbReference type="ChEBI" id="CHEBI:136412"/>
        <dbReference type="ChEBI" id="CHEBI:157695"/>
        <dbReference type="ChEBI" id="CHEBI:167181"/>
        <dbReference type="EC" id="4.2.99.18"/>
    </reaction>
</comment>
<keyword evidence="8" id="KW-0238">DNA-binding</keyword>
<evidence type="ECO:0000256" key="2">
    <source>
        <dbReference type="ARBA" id="ARBA00012720"/>
    </source>
</evidence>
<dbReference type="PROSITE" id="PS51066">
    <property type="entry name" value="ZF_FPG_2"/>
    <property type="match status" value="1"/>
</dbReference>
<dbReference type="Pfam" id="PF01149">
    <property type="entry name" value="Fapy_DNA_glyco"/>
    <property type="match status" value="1"/>
</dbReference>
<dbReference type="SUPFAM" id="SSF81624">
    <property type="entry name" value="N-terminal domain of MutM-like DNA repair proteins"/>
    <property type="match status" value="1"/>
</dbReference>
<dbReference type="InterPro" id="IPR035937">
    <property type="entry name" value="FPG_N"/>
</dbReference>
<dbReference type="SMART" id="SM01232">
    <property type="entry name" value="H2TH"/>
    <property type="match status" value="1"/>
</dbReference>
<protein>
    <recommendedName>
        <fullName evidence="2">DNA-(apurinic or apyrimidinic site) lyase</fullName>
        <ecNumber evidence="2">4.2.99.18</ecNumber>
    </recommendedName>
</protein>
<evidence type="ECO:0000256" key="8">
    <source>
        <dbReference type="ARBA" id="ARBA00023125"/>
    </source>
</evidence>
<dbReference type="SUPFAM" id="SSF57716">
    <property type="entry name" value="Glucocorticoid receptor-like (DNA-binding domain)"/>
    <property type="match status" value="1"/>
</dbReference>
<evidence type="ECO:0000259" key="15">
    <source>
        <dbReference type="PROSITE" id="PS51066"/>
    </source>
</evidence>
<dbReference type="RefSeq" id="WP_070195752.1">
    <property type="nucleotide sequence ID" value="NZ_LJGU01000113.1"/>
</dbReference>
<name>A0A1E7KL48_9ACTN</name>
<comment type="similarity">
    <text evidence="1">Belongs to the FPG family.</text>
</comment>
<evidence type="ECO:0000313" key="17">
    <source>
        <dbReference type="EMBL" id="OEV04675.1"/>
    </source>
</evidence>
<sequence length="262" mass="29074">MPEGDTVWRTAHELHRALSGVTLVRAELRVPELATTELTGCLVREVVPRGKHLLARLDNDRTLHSHLGMDGAWRVRAVGQRPAGGPAHELRAILGTRTRTAYGYRLRRLELLPTAWEDRAVGHLGPDLLSTCFDAHEATRRLCSDPSRALGEALLDQRNVAGIGNVYRSELCFLARLRPDAAVGDLADPASLLALARRLLASNRNQLARSTTGERQRGRMLWVYGRAHRPCLRCGTPIQTGQLGPAPERRVAYWCPRCQPKS</sequence>
<keyword evidence="3" id="KW-0479">Metal-binding</keyword>
<keyword evidence="4" id="KW-0227">DNA damage</keyword>